<dbReference type="EMBL" id="JADBGQ010000006">
    <property type="protein sequence ID" value="KAG5394200.1"/>
    <property type="molecule type" value="Genomic_DNA"/>
</dbReference>
<accession>A0ABQ7M5X4</accession>
<protein>
    <submittedName>
        <fullName evidence="1">Uncharacterized protein</fullName>
    </submittedName>
</protein>
<evidence type="ECO:0000313" key="1">
    <source>
        <dbReference type="EMBL" id="KAG5394200.1"/>
    </source>
</evidence>
<evidence type="ECO:0000313" key="2">
    <source>
        <dbReference type="Proteomes" id="UP000823674"/>
    </source>
</evidence>
<comment type="caution">
    <text evidence="1">The sequence shown here is derived from an EMBL/GenBank/DDBJ whole genome shotgun (WGS) entry which is preliminary data.</text>
</comment>
<feature type="non-terminal residue" evidence="1">
    <location>
        <position position="1"/>
    </location>
</feature>
<name>A0ABQ7M5X4_BRACM</name>
<organism evidence="1 2">
    <name type="scientific">Brassica rapa subsp. trilocularis</name>
    <dbReference type="NCBI Taxonomy" id="1813537"/>
    <lineage>
        <taxon>Eukaryota</taxon>
        <taxon>Viridiplantae</taxon>
        <taxon>Streptophyta</taxon>
        <taxon>Embryophyta</taxon>
        <taxon>Tracheophyta</taxon>
        <taxon>Spermatophyta</taxon>
        <taxon>Magnoliopsida</taxon>
        <taxon>eudicotyledons</taxon>
        <taxon>Gunneridae</taxon>
        <taxon>Pentapetalae</taxon>
        <taxon>rosids</taxon>
        <taxon>malvids</taxon>
        <taxon>Brassicales</taxon>
        <taxon>Brassicaceae</taxon>
        <taxon>Brassiceae</taxon>
        <taxon>Brassica</taxon>
    </lineage>
</organism>
<keyword evidence="2" id="KW-1185">Reference proteome</keyword>
<gene>
    <name evidence="1" type="primary">A06g507910.1_BraROA</name>
    <name evidence="1" type="ORF">IGI04_024163</name>
</gene>
<dbReference type="Proteomes" id="UP000823674">
    <property type="component" value="Chromosome A06"/>
</dbReference>
<proteinExistence type="predicted"/>
<reference evidence="1 2" key="1">
    <citation type="submission" date="2021-03" db="EMBL/GenBank/DDBJ databases">
        <authorList>
            <person name="King G.J."/>
            <person name="Bancroft I."/>
            <person name="Baten A."/>
            <person name="Bloomfield J."/>
            <person name="Borpatragohain P."/>
            <person name="He Z."/>
            <person name="Irish N."/>
            <person name="Irwin J."/>
            <person name="Liu K."/>
            <person name="Mauleon R.P."/>
            <person name="Moore J."/>
            <person name="Morris R."/>
            <person name="Ostergaard L."/>
            <person name="Wang B."/>
            <person name="Wells R."/>
        </authorList>
    </citation>
    <scope>NUCLEOTIDE SEQUENCE [LARGE SCALE GENOMIC DNA]</scope>
    <source>
        <strain evidence="1">R-o-18</strain>
        <tissue evidence="1">Leaf</tissue>
    </source>
</reference>
<sequence>VPPRETGITRRAVADLQAQIESLTAAVAALSTQHATPVFRQERNNQTAIDDEFEEDKNPLSRLRCQPLIRNNNNNDSYFDNKYEDLDIKVYDTRDNDNSYVVQLGGPIFDVSDTEEEEENFSEQNFDPIFDVSDQDDTENFSTHDVANEDVTEIAPIYDMFEEDEMNQVIVGKVEDESIKFNESVYAEEILTFSNEAFVKSNDIIPDFNLKDTSPLCQTMKETLGQSDNYFWKTNRSNQREDHMDVPKPELIPICDERAGNTFLDLQKKHMNYGAWRNNFNRHINRCVRQQWSTGSMSAILKTQRCLIGEEFVSILQQCVVTPVKQRNDQYWHLHRAHMRLLKKEEVEDCNDEKVGGDVYPTSDEDSSEQTIISLGLEIPLHHSLESILILNKVFLASIHVEIHKNELYMATLVSGRSLHAGESHSYVDVLFERNTTFLACWTNVIMVNWNINESSDSYLKNLIKENHAEVLTAIYDISFLRRKGSLESVFYWQVRHCGFHKLRIWDVDKLLKNLNDISTTATWRSYVTCVSSKYLWEAYSCVIWFHCNTIFLPLPSWIDFSTLLGAISQEVFPFQDPWNKVFQLLANYHLFHVKLCGLVQPPYIILWSLLKILLRSINGEINNHCQFLDFKTCEKIFEDVRRYACGVEWDWHFMKTDSFNLLLVNMQLGVVQSSRFFVDSFSHHVNQVGCSTIYLIIIQEEFTLKHRLWRMTVFFPLSLLLLGLCFDVNVGKLGVMRTTSFRFSYDDLMEIGVWCGEWFFRWVWPPSYLRGLVLMGIVDLYGAILPTRAFLQKVIIKEYLQLRDRMHFVVLFPREKTVMCFVNQCDKVLGAKVLEHLEFWVSVHDLHSTRRTRFLHGTRRTRFLHSTSYVIWLEQDECTCDQAPVTLSWKIKRTYEVVGGSEERDKNVSQMVLFNVWERRFPFRFEVESFKPGGT</sequence>